<dbReference type="InterPro" id="IPR005234">
    <property type="entry name" value="ScpB_csome_segregation"/>
</dbReference>
<protein>
    <submittedName>
        <fullName evidence="6">SMC-Scp complex subunit ScpB</fullName>
    </submittedName>
</protein>
<reference evidence="6 7" key="1">
    <citation type="submission" date="2014-02" db="EMBL/GenBank/DDBJ databases">
        <title>The small core and large imbalanced accessory genome model reveals a collaborative survival strategy of Sorangium cellulosum strains in nature.</title>
        <authorList>
            <person name="Han K."/>
            <person name="Peng R."/>
            <person name="Blom J."/>
            <person name="Li Y.-Z."/>
        </authorList>
    </citation>
    <scope>NUCLEOTIDE SEQUENCE [LARGE SCALE GENOMIC DNA]</scope>
    <source>
        <strain evidence="6 7">So0007-03</strain>
    </source>
</reference>
<feature type="region of interest" description="Disordered" evidence="5">
    <location>
        <begin position="251"/>
        <end position="278"/>
    </location>
</feature>
<dbReference type="NCBIfam" id="TIGR00281">
    <property type="entry name" value="SMC-Scp complex subunit ScpB"/>
    <property type="match status" value="1"/>
</dbReference>
<keyword evidence="3" id="KW-0159">Chromosome partition</keyword>
<dbReference type="GO" id="GO:0051301">
    <property type="term" value="P:cell division"/>
    <property type="evidence" value="ECO:0007669"/>
    <property type="project" value="UniProtKB-KW"/>
</dbReference>
<dbReference type="InterPro" id="IPR036390">
    <property type="entry name" value="WH_DNA-bd_sf"/>
</dbReference>
<keyword evidence="2" id="KW-0132">Cell division</keyword>
<gene>
    <name evidence="6" type="ORF">BE21_58790</name>
</gene>
<accession>A0A150U1L3</accession>
<evidence type="ECO:0000256" key="2">
    <source>
        <dbReference type="ARBA" id="ARBA00022618"/>
    </source>
</evidence>
<sequence>GTPARLRAAAYAWLGGAKRSRGAKKEPRAPRAARQDPLARFRAGAWSQLGDPARRAAVPVRSAASGPAQVPGLSAVARKHLKGVLEALIFVAERPVPARELARSANAEHRVVRELLAELVAEYDGRGFRLDEVAGGYVFRTSPAFAPFVREVTDQKPVKMSRAQTETLAIVAYRQPITRPEVDEIRGVDSGAALKSLLERDLVRILGKKDEPGRPMLYGTTAQFLEFFGLKALGELPTLREFTELTEESRRAYERELGEEPPETAVATAGQESFAGAEGSIRTTVAAAAEDLPEDVGVSPTAPREGDVAMEAMEDHVREGSSVVREDAGAVEKAAVRRDDPAEEDALRDEEDEDEDEEDEEGDDEEDEDEEGDEDEEDEEGDDEEDEEGDEDEEDEEGEDEEDEDEEGDEDEEDEEGDDEDEEDEDEDDEDEDDEDDDEEDDDDD</sequence>
<dbReference type="Pfam" id="PF04079">
    <property type="entry name" value="SMC_ScpB"/>
    <property type="match status" value="1"/>
</dbReference>
<dbReference type="EMBL" id="JEME01000201">
    <property type="protein sequence ID" value="KYG10831.1"/>
    <property type="molecule type" value="Genomic_DNA"/>
</dbReference>
<feature type="compositionally biased region" description="Basic and acidic residues" evidence="5">
    <location>
        <begin position="315"/>
        <end position="340"/>
    </location>
</feature>
<feature type="non-terminal residue" evidence="6">
    <location>
        <position position="1"/>
    </location>
</feature>
<feature type="compositionally biased region" description="Acidic residues" evidence="5">
    <location>
        <begin position="341"/>
        <end position="445"/>
    </location>
</feature>
<proteinExistence type="predicted"/>
<name>A0A150U1L3_SORCE</name>
<dbReference type="PANTHER" id="PTHR34298">
    <property type="entry name" value="SEGREGATION AND CONDENSATION PROTEIN B"/>
    <property type="match status" value="1"/>
</dbReference>
<dbReference type="GO" id="GO:0051304">
    <property type="term" value="P:chromosome separation"/>
    <property type="evidence" value="ECO:0007669"/>
    <property type="project" value="InterPro"/>
</dbReference>
<evidence type="ECO:0000256" key="4">
    <source>
        <dbReference type="ARBA" id="ARBA00023306"/>
    </source>
</evidence>
<dbReference type="InterPro" id="IPR036388">
    <property type="entry name" value="WH-like_DNA-bd_sf"/>
</dbReference>
<evidence type="ECO:0000256" key="3">
    <source>
        <dbReference type="ARBA" id="ARBA00022829"/>
    </source>
</evidence>
<keyword evidence="4" id="KW-0131">Cell cycle</keyword>
<dbReference type="AlphaFoldDB" id="A0A150U1L3"/>
<feature type="region of interest" description="Disordered" evidence="5">
    <location>
        <begin position="315"/>
        <end position="445"/>
    </location>
</feature>
<organism evidence="6 7">
    <name type="scientific">Sorangium cellulosum</name>
    <name type="common">Polyangium cellulosum</name>
    <dbReference type="NCBI Taxonomy" id="56"/>
    <lineage>
        <taxon>Bacteria</taxon>
        <taxon>Pseudomonadati</taxon>
        <taxon>Myxococcota</taxon>
        <taxon>Polyangia</taxon>
        <taxon>Polyangiales</taxon>
        <taxon>Polyangiaceae</taxon>
        <taxon>Sorangium</taxon>
    </lineage>
</organism>
<dbReference type="SUPFAM" id="SSF46785">
    <property type="entry name" value="Winged helix' DNA-binding domain"/>
    <property type="match status" value="2"/>
</dbReference>
<evidence type="ECO:0000313" key="6">
    <source>
        <dbReference type="EMBL" id="KYG10831.1"/>
    </source>
</evidence>
<dbReference type="Proteomes" id="UP000075502">
    <property type="component" value="Unassembled WGS sequence"/>
</dbReference>
<evidence type="ECO:0000256" key="5">
    <source>
        <dbReference type="SAM" id="MobiDB-lite"/>
    </source>
</evidence>
<dbReference type="PANTHER" id="PTHR34298:SF2">
    <property type="entry name" value="SEGREGATION AND CONDENSATION PROTEIN B"/>
    <property type="match status" value="1"/>
</dbReference>
<evidence type="ECO:0000313" key="7">
    <source>
        <dbReference type="Proteomes" id="UP000075502"/>
    </source>
</evidence>
<keyword evidence="1" id="KW-0963">Cytoplasm</keyword>
<dbReference type="Gene3D" id="1.10.10.10">
    <property type="entry name" value="Winged helix-like DNA-binding domain superfamily/Winged helix DNA-binding domain"/>
    <property type="match status" value="2"/>
</dbReference>
<comment type="caution">
    <text evidence="6">The sequence shown here is derived from an EMBL/GenBank/DDBJ whole genome shotgun (WGS) entry which is preliminary data.</text>
</comment>
<evidence type="ECO:0000256" key="1">
    <source>
        <dbReference type="ARBA" id="ARBA00022490"/>
    </source>
</evidence>